<dbReference type="PANTHER" id="PTHR12526">
    <property type="entry name" value="GLYCOSYLTRANSFERASE"/>
    <property type="match status" value="1"/>
</dbReference>
<dbReference type="InterPro" id="IPR001296">
    <property type="entry name" value="Glyco_trans_1"/>
</dbReference>
<feature type="domain" description="Glycosyl transferase family 1" evidence="1">
    <location>
        <begin position="181"/>
        <end position="344"/>
    </location>
</feature>
<dbReference type="Proteomes" id="UP000230859">
    <property type="component" value="Unassembled WGS sequence"/>
</dbReference>
<dbReference type="Pfam" id="PF00534">
    <property type="entry name" value="Glycos_transf_1"/>
    <property type="match status" value="1"/>
</dbReference>
<protein>
    <recommendedName>
        <fullName evidence="5">Glycosyltransferase family 1 protein</fullName>
    </recommendedName>
</protein>
<dbReference type="AlphaFoldDB" id="A0A2H0LSA4"/>
<comment type="caution">
    <text evidence="3">The sequence shown here is derived from an EMBL/GenBank/DDBJ whole genome shotgun (WGS) entry which is preliminary data.</text>
</comment>
<organism evidence="3 4">
    <name type="scientific">Candidatus Abzuiibacterium crystallinum</name>
    <dbReference type="NCBI Taxonomy" id="1974748"/>
    <lineage>
        <taxon>Bacteria</taxon>
        <taxon>Pseudomonadati</taxon>
        <taxon>Candidatus Omnitrophota</taxon>
        <taxon>Candidatus Abzuiibacterium</taxon>
    </lineage>
</organism>
<evidence type="ECO:0000259" key="2">
    <source>
        <dbReference type="Pfam" id="PF13439"/>
    </source>
</evidence>
<accession>A0A2H0LSA4</accession>
<dbReference type="InterPro" id="IPR028098">
    <property type="entry name" value="Glyco_trans_4-like_N"/>
</dbReference>
<reference evidence="3 4" key="1">
    <citation type="submission" date="2017-09" db="EMBL/GenBank/DDBJ databases">
        <title>Depth-based differentiation of microbial function through sediment-hosted aquifers and enrichment of novel symbionts in the deep terrestrial subsurface.</title>
        <authorList>
            <person name="Probst A.J."/>
            <person name="Ladd B."/>
            <person name="Jarett J.K."/>
            <person name="Geller-Mcgrath D.E."/>
            <person name="Sieber C.M."/>
            <person name="Emerson J.B."/>
            <person name="Anantharaman K."/>
            <person name="Thomas B.C."/>
            <person name="Malmstrom R."/>
            <person name="Stieglmeier M."/>
            <person name="Klingl A."/>
            <person name="Woyke T."/>
            <person name="Ryan C.M."/>
            <person name="Banfield J.F."/>
        </authorList>
    </citation>
    <scope>NUCLEOTIDE SEQUENCE [LARGE SCALE GENOMIC DNA]</scope>
    <source>
        <strain evidence="3">CG11_big_fil_rev_8_21_14_0_20_45_26</strain>
    </source>
</reference>
<dbReference type="Pfam" id="PF13439">
    <property type="entry name" value="Glyco_transf_4"/>
    <property type="match status" value="1"/>
</dbReference>
<dbReference type="Gene3D" id="3.40.50.2000">
    <property type="entry name" value="Glycogen Phosphorylase B"/>
    <property type="match status" value="2"/>
</dbReference>
<sequence>MSQIKILHLTTHINIGGITTYIYLLGKNIDHSKYGIICASSGGNLKEILERSGIRTIDMDFKTKSELSPKIYLAIPKLLKLIKKENIALIHAHTRITQVMAWWLSCFSGIPVVSTCHGFYKKRLGRRLLPAWGDKIVAISQPVANHLIEYFNVKKEKVHMVLNAIDVSDLRKRLTCHDPNQIRKEWNLASSVPTLGIVARIVQDKGHEYLVRAVKEVKKHYPDIKLVIVGTGPNKKKVLRLIRQLQLEENVNCVGDLTDVTKALAVIDIFILPAIWREGFGLSIVEAMALKKPVIVTNIWALNALVRNLDNGLLIEPKSVKALSEAILALIRDPQLRIAIGTHASETVEEAFAINRLVTEISRIYELAISDKTKLKTKAAGFLI</sequence>
<evidence type="ECO:0000313" key="3">
    <source>
        <dbReference type="EMBL" id="PIQ87302.1"/>
    </source>
</evidence>
<feature type="domain" description="Glycosyltransferase subfamily 4-like N-terminal" evidence="2">
    <location>
        <begin position="15"/>
        <end position="168"/>
    </location>
</feature>
<evidence type="ECO:0008006" key="5">
    <source>
        <dbReference type="Google" id="ProtNLM"/>
    </source>
</evidence>
<dbReference type="SUPFAM" id="SSF53756">
    <property type="entry name" value="UDP-Glycosyltransferase/glycogen phosphorylase"/>
    <property type="match status" value="1"/>
</dbReference>
<proteinExistence type="predicted"/>
<dbReference type="CDD" id="cd03801">
    <property type="entry name" value="GT4_PimA-like"/>
    <property type="match status" value="1"/>
</dbReference>
<dbReference type="GO" id="GO:0016757">
    <property type="term" value="F:glycosyltransferase activity"/>
    <property type="evidence" value="ECO:0007669"/>
    <property type="project" value="InterPro"/>
</dbReference>
<evidence type="ECO:0000313" key="4">
    <source>
        <dbReference type="Proteomes" id="UP000230859"/>
    </source>
</evidence>
<dbReference type="EMBL" id="PCVY01000016">
    <property type="protein sequence ID" value="PIQ87302.1"/>
    <property type="molecule type" value="Genomic_DNA"/>
</dbReference>
<gene>
    <name evidence="3" type="ORF">COV74_01905</name>
</gene>
<name>A0A2H0LSA4_9BACT</name>
<evidence type="ECO:0000259" key="1">
    <source>
        <dbReference type="Pfam" id="PF00534"/>
    </source>
</evidence>